<dbReference type="Proteomes" id="UP000284219">
    <property type="component" value="Unassembled WGS sequence"/>
</dbReference>
<dbReference type="EMBL" id="MCHY01000002">
    <property type="protein sequence ID" value="RKD26686.1"/>
    <property type="molecule type" value="Genomic_DNA"/>
</dbReference>
<dbReference type="InterPro" id="IPR049254">
    <property type="entry name" value="Phage_tail_terminator"/>
</dbReference>
<protein>
    <submittedName>
        <fullName evidence="1">Uncharacterized protein</fullName>
    </submittedName>
</protein>
<proteinExistence type="predicted"/>
<evidence type="ECO:0000313" key="2">
    <source>
        <dbReference type="Proteomes" id="UP000284219"/>
    </source>
</evidence>
<dbReference type="RefSeq" id="WP_120187965.1">
    <property type="nucleotide sequence ID" value="NZ_MCHY01000002.1"/>
</dbReference>
<dbReference type="OrthoDB" id="2063617at2"/>
<dbReference type="Pfam" id="PF20765">
    <property type="entry name" value="Phage_tail_terminator_8"/>
    <property type="match status" value="1"/>
</dbReference>
<gene>
    <name evidence="1" type="ORF">BEP19_15880</name>
</gene>
<sequence length="151" mass="18013">MITLRDIRIAINRQLAKTGIEINSGDIEEGFKRPSFFVQLDNVNRSGDESQVQRSLTVRIYYFPKDRYEYAIEVLDMQEKLEDIFDLKLRIKDRYINVDEYISLVNDGVLNVSFDIEFYDGRDIEWAADKEKEFIDEHPIEKMEELDFEKE</sequence>
<comment type="caution">
    <text evidence="1">The sequence shown here is derived from an EMBL/GenBank/DDBJ whole genome shotgun (WGS) entry which is preliminary data.</text>
</comment>
<reference evidence="1 2" key="1">
    <citation type="submission" date="2016-08" db="EMBL/GenBank/DDBJ databases">
        <title>Novel Firmicute Genomes.</title>
        <authorList>
            <person name="Poppleton D.I."/>
            <person name="Gribaldo S."/>
        </authorList>
    </citation>
    <scope>NUCLEOTIDE SEQUENCE [LARGE SCALE GENOMIC DNA]</scope>
    <source>
        <strain evidence="1 2">RAOx-1</strain>
    </source>
</reference>
<evidence type="ECO:0000313" key="1">
    <source>
        <dbReference type="EMBL" id="RKD26686.1"/>
    </source>
</evidence>
<keyword evidence="2" id="KW-1185">Reference proteome</keyword>
<accession>A0A419SQB7</accession>
<name>A0A419SQB7_9BACL</name>
<dbReference type="AlphaFoldDB" id="A0A419SQB7"/>
<organism evidence="1 2">
    <name type="scientific">Ammoniphilus oxalaticus</name>
    <dbReference type="NCBI Taxonomy" id="66863"/>
    <lineage>
        <taxon>Bacteria</taxon>
        <taxon>Bacillati</taxon>
        <taxon>Bacillota</taxon>
        <taxon>Bacilli</taxon>
        <taxon>Bacillales</taxon>
        <taxon>Paenibacillaceae</taxon>
        <taxon>Aneurinibacillus group</taxon>
        <taxon>Ammoniphilus</taxon>
    </lineage>
</organism>